<evidence type="ECO:0000313" key="1">
    <source>
        <dbReference type="EMBL" id="MFD1049296.1"/>
    </source>
</evidence>
<keyword evidence="2" id="KW-1185">Reference proteome</keyword>
<evidence type="ECO:0008006" key="3">
    <source>
        <dbReference type="Google" id="ProtNLM"/>
    </source>
</evidence>
<dbReference type="SUPFAM" id="SSF117074">
    <property type="entry name" value="Hypothetical protein PA1324"/>
    <property type="match status" value="1"/>
</dbReference>
<dbReference type="InterPro" id="IPR013783">
    <property type="entry name" value="Ig-like_fold"/>
</dbReference>
<organism evidence="1 2">
    <name type="scientific">Kibdelosporangium lantanae</name>
    <dbReference type="NCBI Taxonomy" id="1497396"/>
    <lineage>
        <taxon>Bacteria</taxon>
        <taxon>Bacillati</taxon>
        <taxon>Actinomycetota</taxon>
        <taxon>Actinomycetes</taxon>
        <taxon>Pseudonocardiales</taxon>
        <taxon>Pseudonocardiaceae</taxon>
        <taxon>Kibdelosporangium</taxon>
    </lineage>
</organism>
<feature type="non-terminal residue" evidence="1">
    <location>
        <position position="1"/>
    </location>
</feature>
<dbReference type="Proteomes" id="UP001597045">
    <property type="component" value="Unassembled WGS sequence"/>
</dbReference>
<evidence type="ECO:0000313" key="2">
    <source>
        <dbReference type="Proteomes" id="UP001597045"/>
    </source>
</evidence>
<reference evidence="2" key="1">
    <citation type="journal article" date="2019" name="Int. J. Syst. Evol. Microbiol.">
        <title>The Global Catalogue of Microorganisms (GCM) 10K type strain sequencing project: providing services to taxonomists for standard genome sequencing and annotation.</title>
        <authorList>
            <consortium name="The Broad Institute Genomics Platform"/>
            <consortium name="The Broad Institute Genome Sequencing Center for Infectious Disease"/>
            <person name="Wu L."/>
            <person name="Ma J."/>
        </authorList>
    </citation>
    <scope>NUCLEOTIDE SEQUENCE [LARGE SCALE GENOMIC DNA]</scope>
    <source>
        <strain evidence="2">JCM 31486</strain>
    </source>
</reference>
<sequence length="189" mass="19960">TSGTATLNSLRGPQSTPVDATGHYHFDAVPVGTYTLNFEDLPDGWIAPDSTKLRVDGTASTTGLQVRATRPMTEVLGASAKLTKDSYTQGEPVTVNVTLDSKADLTGVKAFCNWSDFQLTNVDLGALAPSGDGATLHASSGAEFQITGTVRRSAQVPPTSIYLSCSYGTDPDYRYGFPTTYVTAPVTNQ</sequence>
<name>A0ABW3MF45_9PSEU</name>
<gene>
    <name evidence="1" type="ORF">ACFQ1S_29030</name>
</gene>
<proteinExistence type="predicted"/>
<comment type="caution">
    <text evidence="1">The sequence shown here is derived from an EMBL/GenBank/DDBJ whole genome shotgun (WGS) entry which is preliminary data.</text>
</comment>
<accession>A0ABW3MF45</accession>
<dbReference type="EMBL" id="JBHTIS010002090">
    <property type="protein sequence ID" value="MFD1049296.1"/>
    <property type="molecule type" value="Genomic_DNA"/>
</dbReference>
<dbReference type="Gene3D" id="2.60.40.10">
    <property type="entry name" value="Immunoglobulins"/>
    <property type="match status" value="1"/>
</dbReference>
<protein>
    <recommendedName>
        <fullName evidence="3">Alpha-amylase</fullName>
    </recommendedName>
</protein>